<dbReference type="Proteomes" id="UP000715441">
    <property type="component" value="Unassembled WGS sequence"/>
</dbReference>
<dbReference type="Pfam" id="PF04294">
    <property type="entry name" value="VanW"/>
    <property type="match status" value="1"/>
</dbReference>
<feature type="region of interest" description="Disordered" evidence="1">
    <location>
        <begin position="1"/>
        <end position="35"/>
    </location>
</feature>
<evidence type="ECO:0000256" key="1">
    <source>
        <dbReference type="SAM" id="MobiDB-lite"/>
    </source>
</evidence>
<dbReference type="InterPro" id="IPR007391">
    <property type="entry name" value="Vancomycin_resist_VanW"/>
</dbReference>
<dbReference type="PANTHER" id="PTHR35788:SF1">
    <property type="entry name" value="EXPORTED PROTEIN"/>
    <property type="match status" value="1"/>
</dbReference>
<dbReference type="EMBL" id="JAAXLS010000058">
    <property type="protein sequence ID" value="NKQ58519.1"/>
    <property type="molecule type" value="Genomic_DNA"/>
</dbReference>
<keyword evidence="5" id="KW-1185">Reference proteome</keyword>
<reference evidence="4 5" key="1">
    <citation type="submission" date="2020-04" db="EMBL/GenBank/DDBJ databases">
        <title>Novel species.</title>
        <authorList>
            <person name="Teo W.F.A."/>
            <person name="Lipun K."/>
            <person name="Srisuk N."/>
            <person name="Duangmal K."/>
        </authorList>
    </citation>
    <scope>NUCLEOTIDE SEQUENCE [LARGE SCALE GENOMIC DNA]</scope>
    <source>
        <strain evidence="4 5">K13G38</strain>
    </source>
</reference>
<dbReference type="InterPro" id="IPR052913">
    <property type="entry name" value="Glycopeptide_resist_protein"/>
</dbReference>
<name>A0ABX1JGK8_9PSEU</name>
<dbReference type="InterPro" id="IPR022029">
    <property type="entry name" value="YoaR-like_PG-bd"/>
</dbReference>
<feature type="domain" description="YoaR-like putative peptidoglycan binding" evidence="3">
    <location>
        <begin position="312"/>
        <end position="379"/>
    </location>
</feature>
<evidence type="ECO:0000313" key="5">
    <source>
        <dbReference type="Proteomes" id="UP000715441"/>
    </source>
</evidence>
<dbReference type="RefSeq" id="WP_168522419.1">
    <property type="nucleotide sequence ID" value="NZ_JAAXLS010000058.1"/>
</dbReference>
<evidence type="ECO:0000256" key="2">
    <source>
        <dbReference type="SAM" id="Phobius"/>
    </source>
</evidence>
<evidence type="ECO:0000259" key="3">
    <source>
        <dbReference type="Pfam" id="PF12229"/>
    </source>
</evidence>
<dbReference type="Pfam" id="PF12229">
    <property type="entry name" value="PG_binding_4"/>
    <property type="match status" value="1"/>
</dbReference>
<keyword evidence="2" id="KW-0472">Membrane</keyword>
<evidence type="ECO:0000313" key="4">
    <source>
        <dbReference type="EMBL" id="NKQ58519.1"/>
    </source>
</evidence>
<proteinExistence type="predicted"/>
<comment type="caution">
    <text evidence="4">The sequence shown here is derived from an EMBL/GenBank/DDBJ whole genome shotgun (WGS) entry which is preliminary data.</text>
</comment>
<keyword evidence="2" id="KW-0812">Transmembrane</keyword>
<gene>
    <name evidence="4" type="ORF">HFP15_37285</name>
</gene>
<protein>
    <submittedName>
        <fullName evidence="4">Vanomycin resistance protein VanB</fullName>
    </submittedName>
</protein>
<organism evidence="4 5">
    <name type="scientific">Amycolatopsis acididurans</name>
    <dbReference type="NCBI Taxonomy" id="2724524"/>
    <lineage>
        <taxon>Bacteria</taxon>
        <taxon>Bacillati</taxon>
        <taxon>Actinomycetota</taxon>
        <taxon>Actinomycetes</taxon>
        <taxon>Pseudonocardiales</taxon>
        <taxon>Pseudonocardiaceae</taxon>
        <taxon>Amycolatopsis</taxon>
    </lineage>
</organism>
<feature type="region of interest" description="Disordered" evidence="1">
    <location>
        <begin position="554"/>
        <end position="577"/>
    </location>
</feature>
<accession>A0ABX1JGK8</accession>
<dbReference type="PANTHER" id="PTHR35788">
    <property type="entry name" value="EXPORTED PROTEIN-RELATED"/>
    <property type="match status" value="1"/>
</dbReference>
<keyword evidence="2" id="KW-1133">Transmembrane helix</keyword>
<feature type="transmembrane region" description="Helical" evidence="2">
    <location>
        <begin position="63"/>
        <end position="84"/>
    </location>
</feature>
<sequence length="619" mass="65584">MRDDHYWPSWDGDADPPTQRIIGPPPSTEFLDAEPLDPEDALVGELLDTGRARRRRQSPGKRFLGRVLLVTGGVLAAGVLLYTVDLVLSAGHVPRGVMVAGVDVGGMSRADAESKLRRELEPRLTVPVPVTAGDARATLDPVESGLGLDWATTLANAGHQPLDPIARITSFFTTRNVDVVTTSDADELNQAVAKLAAERLNHPPTEGSIGFDTEGGAVTAYAVEPRAGQTLTDVHGAANLLKARWLDKTGVPLPMTFTPVKATSQGVRTALDRLVEPAIAKPVHVHGNGVDTTLDPPAIAAAMRFVAHDGGALEVQLAPDKLQHSLQPKLASTEKPGKDAQIVFDTGAPTVVPSEDASKIDWNDTFKPLMDVLVKPDGRDLPVRYQGARPKLSTDDANALGVKEVVGEFTTDGLSGPDADNVRAMAAKVNGALVKPGETFSLADRVGSFGSGFVAAPVNEDGTGPIVQGGGSSQFATTLYNAEYFAGLTDAGHTDHSSYLDRYPPARDAVAVRDDGSMADLRFTNNLTSGVAIQAISSGSSVTVRLWGTKQYRVESDSGPRQDLTPPPIQQQPPGCRPTMGEPGFTATDTRVVYDTASGAEVRRDTRTVHYAPQPLIFC</sequence>